<dbReference type="GO" id="GO:0046933">
    <property type="term" value="F:proton-transporting ATP synthase activity, rotational mechanism"/>
    <property type="evidence" value="ECO:0007669"/>
    <property type="project" value="TreeGrafter"/>
</dbReference>
<evidence type="ECO:0000256" key="7">
    <source>
        <dbReference type="ARBA" id="ARBA00022967"/>
    </source>
</evidence>
<feature type="domain" description="AAA+ ATPase" evidence="9">
    <location>
        <begin position="153"/>
        <end position="336"/>
    </location>
</feature>
<proteinExistence type="predicted"/>
<evidence type="ECO:0000259" key="9">
    <source>
        <dbReference type="SMART" id="SM00382"/>
    </source>
</evidence>
<evidence type="ECO:0000256" key="6">
    <source>
        <dbReference type="ARBA" id="ARBA00022927"/>
    </source>
</evidence>
<dbReference type="GO" id="GO:0030257">
    <property type="term" value="C:type III protein secretion system complex"/>
    <property type="evidence" value="ECO:0007669"/>
    <property type="project" value="InterPro"/>
</dbReference>
<dbReference type="PANTHER" id="PTHR15184:SF9">
    <property type="entry name" value="SPI-1 TYPE 3 SECRETION SYSTEM ATPASE"/>
    <property type="match status" value="1"/>
</dbReference>
<evidence type="ECO:0000256" key="4">
    <source>
        <dbReference type="ARBA" id="ARBA00022741"/>
    </source>
</evidence>
<dbReference type="CDD" id="cd01136">
    <property type="entry name" value="ATPase_flagellum-secretory_path_III"/>
    <property type="match status" value="1"/>
</dbReference>
<keyword evidence="4" id="KW-0547">Nucleotide-binding</keyword>
<dbReference type="FunFam" id="3.40.50.12240:FF:000002">
    <property type="entry name" value="Flagellum-specific ATP synthase FliI"/>
    <property type="match status" value="1"/>
</dbReference>
<dbReference type="InterPro" id="IPR000194">
    <property type="entry name" value="ATPase_F1/V1/A1_a/bsu_nucl-bd"/>
</dbReference>
<organism evidence="10 11">
    <name type="scientific">Labilithrix luteola</name>
    <dbReference type="NCBI Taxonomy" id="1391654"/>
    <lineage>
        <taxon>Bacteria</taxon>
        <taxon>Pseudomonadati</taxon>
        <taxon>Myxococcota</taxon>
        <taxon>Polyangia</taxon>
        <taxon>Polyangiales</taxon>
        <taxon>Labilitrichaceae</taxon>
        <taxon>Labilithrix</taxon>
    </lineage>
</organism>
<dbReference type="GO" id="GO:0005737">
    <property type="term" value="C:cytoplasm"/>
    <property type="evidence" value="ECO:0007669"/>
    <property type="project" value="UniProtKB-SubCell"/>
</dbReference>
<dbReference type="AlphaFoldDB" id="A0A0K1PNP3"/>
<dbReference type="GO" id="GO:0005524">
    <property type="term" value="F:ATP binding"/>
    <property type="evidence" value="ECO:0007669"/>
    <property type="project" value="UniProtKB-KW"/>
</dbReference>
<name>A0A0K1PNP3_9BACT</name>
<dbReference type="InterPro" id="IPR040627">
    <property type="entry name" value="T3SS_ATPase_C"/>
</dbReference>
<gene>
    <name evidence="10" type="ORF">AKJ09_01373</name>
</gene>
<dbReference type="PROSITE" id="PS00152">
    <property type="entry name" value="ATPASE_ALPHA_BETA"/>
    <property type="match status" value="1"/>
</dbReference>
<evidence type="ECO:0000313" key="10">
    <source>
        <dbReference type="EMBL" id="AKU94709.1"/>
    </source>
</evidence>
<keyword evidence="5" id="KW-0067">ATP-binding</keyword>
<dbReference type="EMBL" id="CP012333">
    <property type="protein sequence ID" value="AKU94709.1"/>
    <property type="molecule type" value="Genomic_DNA"/>
</dbReference>
<accession>A0A0K1PNP3</accession>
<dbReference type="SMART" id="SM00382">
    <property type="entry name" value="AAA"/>
    <property type="match status" value="1"/>
</dbReference>
<dbReference type="InterPro" id="IPR050053">
    <property type="entry name" value="ATPase_alpha/beta_chains"/>
</dbReference>
<dbReference type="Proteomes" id="UP000064967">
    <property type="component" value="Chromosome"/>
</dbReference>
<evidence type="ECO:0000313" key="11">
    <source>
        <dbReference type="Proteomes" id="UP000064967"/>
    </source>
</evidence>
<evidence type="ECO:0000256" key="3">
    <source>
        <dbReference type="ARBA" id="ARBA00022490"/>
    </source>
</evidence>
<dbReference type="Pfam" id="PF18269">
    <property type="entry name" value="T3SS_ATPase_C"/>
    <property type="match status" value="1"/>
</dbReference>
<dbReference type="PATRIC" id="fig|1391654.3.peg.1390"/>
<dbReference type="InterPro" id="IPR005714">
    <property type="entry name" value="ATPase_T3SS_FliI/YscN"/>
</dbReference>
<dbReference type="OrthoDB" id="9803053at2"/>
<evidence type="ECO:0000256" key="2">
    <source>
        <dbReference type="ARBA" id="ARBA00022448"/>
    </source>
</evidence>
<dbReference type="KEGG" id="llu:AKJ09_01373"/>
<evidence type="ECO:0000256" key="8">
    <source>
        <dbReference type="ARBA" id="ARBA00034006"/>
    </source>
</evidence>
<dbReference type="GO" id="GO:0016887">
    <property type="term" value="F:ATP hydrolysis activity"/>
    <property type="evidence" value="ECO:0007669"/>
    <property type="project" value="InterPro"/>
</dbReference>
<dbReference type="PANTHER" id="PTHR15184">
    <property type="entry name" value="ATP SYNTHASE"/>
    <property type="match status" value="1"/>
</dbReference>
<keyword evidence="7" id="KW-1278">Translocase</keyword>
<evidence type="ECO:0000256" key="1">
    <source>
        <dbReference type="ARBA" id="ARBA00004496"/>
    </source>
</evidence>
<dbReference type="PROSITE" id="PS50077">
    <property type="entry name" value="HEAT_REPEAT"/>
    <property type="match status" value="1"/>
</dbReference>
<sequence>MIDLGRHVEAVAKARSFRIEGRVRQAVGQLVEVSGVEASVGSELEVIGRDVRLEVLGFRGDVLVTAPLGTTAGIAPGARVRLATHAAGIPVGRELLGRVLDAFGRPLDGRPAPIVMDRRAVHAAPPPAFEREPIHQLFDSGVRAIDALLPLGKGQRVGLFAGAGVGKSTLLGIMCRNAKVDVVVVGLIGERGREVGDFVRGALGPEGLARSVVIAATSDLPPLVRARGALVATAVAEHFRAQGLDVLLVMDSVTRFAMALREATLAAGEPALTKGYTPSVFAALPALLERAGTGRKGEGSITALYTVLAEGDDLGDPIADAAKGILDGHIVLARSLADRGLFPAIDVLRSISRVAPDVAPAPQLGTVSKLRDLMSANEEAADLIRIGAYVPGTDRRIDEARVIVPMIENLIRQRHDENVPRSAALASLGTIAERLR</sequence>
<keyword evidence="6" id="KW-0653">Protein transport</keyword>
<dbReference type="GO" id="GO:0030254">
    <property type="term" value="P:protein secretion by the type III secretion system"/>
    <property type="evidence" value="ECO:0007669"/>
    <property type="project" value="InterPro"/>
</dbReference>
<reference evidence="10 11" key="1">
    <citation type="submission" date="2015-08" db="EMBL/GenBank/DDBJ databases">
        <authorList>
            <person name="Babu N.S."/>
            <person name="Beckwith C.J."/>
            <person name="Beseler K.G."/>
            <person name="Brison A."/>
            <person name="Carone J.V."/>
            <person name="Caskin T.P."/>
            <person name="Diamond M."/>
            <person name="Durham M.E."/>
            <person name="Foxe J.M."/>
            <person name="Go M."/>
            <person name="Henderson B.A."/>
            <person name="Jones I.B."/>
            <person name="McGettigan J.A."/>
            <person name="Micheletti S.J."/>
            <person name="Nasrallah M.E."/>
            <person name="Ortiz D."/>
            <person name="Piller C.R."/>
            <person name="Privatt S.R."/>
            <person name="Schneider S.L."/>
            <person name="Sharp S."/>
            <person name="Smith T.C."/>
            <person name="Stanton J.D."/>
            <person name="Ullery H.E."/>
            <person name="Wilson R.J."/>
            <person name="Serrano M.G."/>
            <person name="Buck G."/>
            <person name="Lee V."/>
            <person name="Wang Y."/>
            <person name="Carvalho R."/>
            <person name="Voegtly L."/>
            <person name="Shi R."/>
            <person name="Duckworth R."/>
            <person name="Johnson A."/>
            <person name="Loviza R."/>
            <person name="Walstead R."/>
            <person name="Shah Z."/>
            <person name="Kiflezghi M."/>
            <person name="Wade K."/>
            <person name="Ball S.L."/>
            <person name="Bradley K.W."/>
            <person name="Asai D.J."/>
            <person name="Bowman C.A."/>
            <person name="Russell D.A."/>
            <person name="Pope W.H."/>
            <person name="Jacobs-Sera D."/>
            <person name="Hendrix R.W."/>
            <person name="Hatfull G.F."/>
        </authorList>
    </citation>
    <scope>NUCLEOTIDE SEQUENCE [LARGE SCALE GENOMIC DNA]</scope>
    <source>
        <strain evidence="10 11">DSM 27648</strain>
    </source>
</reference>
<dbReference type="InterPro" id="IPR021133">
    <property type="entry name" value="HEAT_type_2"/>
</dbReference>
<dbReference type="STRING" id="1391654.AKJ09_01373"/>
<dbReference type="Gene3D" id="3.40.50.12240">
    <property type="match status" value="1"/>
</dbReference>
<dbReference type="RefSeq" id="WP_146646264.1">
    <property type="nucleotide sequence ID" value="NZ_CP012333.1"/>
</dbReference>
<keyword evidence="2" id="KW-0813">Transport</keyword>
<protein>
    <submittedName>
        <fullName evidence="10">Flagellum-specific ATP synthase FliI</fullName>
    </submittedName>
</protein>
<comment type="catalytic activity">
    <reaction evidence="8">
        <text>ATP + H2O + cellular proteinSide 1 = ADP + phosphate + cellular proteinSide 2.</text>
        <dbReference type="EC" id="7.4.2.8"/>
    </reaction>
</comment>
<dbReference type="InterPro" id="IPR003593">
    <property type="entry name" value="AAA+_ATPase"/>
</dbReference>
<dbReference type="SUPFAM" id="SSF52540">
    <property type="entry name" value="P-loop containing nucleoside triphosphate hydrolases"/>
    <property type="match status" value="1"/>
</dbReference>
<comment type="subcellular location">
    <subcellularLocation>
        <location evidence="1">Cytoplasm</location>
    </subcellularLocation>
</comment>
<evidence type="ECO:0000256" key="5">
    <source>
        <dbReference type="ARBA" id="ARBA00022840"/>
    </source>
</evidence>
<dbReference type="Pfam" id="PF00006">
    <property type="entry name" value="ATP-synt_ab"/>
    <property type="match status" value="1"/>
</dbReference>
<dbReference type="InterPro" id="IPR020003">
    <property type="entry name" value="ATPase_a/bsu_AS"/>
</dbReference>
<dbReference type="InterPro" id="IPR027417">
    <property type="entry name" value="P-loop_NTPase"/>
</dbReference>
<dbReference type="GO" id="GO:0008564">
    <property type="term" value="F:protein-exporting ATPase activity"/>
    <property type="evidence" value="ECO:0007669"/>
    <property type="project" value="UniProtKB-EC"/>
</dbReference>
<dbReference type="NCBIfam" id="TIGR01026">
    <property type="entry name" value="fliI_yscN"/>
    <property type="match status" value="1"/>
</dbReference>
<keyword evidence="11" id="KW-1185">Reference proteome</keyword>
<keyword evidence="3" id="KW-0963">Cytoplasm</keyword>